<dbReference type="PANTHER" id="PTHR36118">
    <property type="entry name" value="ION-TRANSLOCATING OXIDOREDUCTASE COMPLEX SUBUNIT G"/>
    <property type="match status" value="1"/>
</dbReference>
<keyword evidence="4 6" id="KW-0288">FMN</keyword>
<evidence type="ECO:0000256" key="2">
    <source>
        <dbReference type="ARBA" id="ARBA00022553"/>
    </source>
</evidence>
<evidence type="ECO:0000313" key="9">
    <source>
        <dbReference type="Proteomes" id="UP000242592"/>
    </source>
</evidence>
<dbReference type="HAMAP" id="MF_00479">
    <property type="entry name" value="RsxG_RnfG"/>
    <property type="match status" value="1"/>
</dbReference>
<dbReference type="RefSeq" id="WP_073071509.1">
    <property type="nucleotide sequence ID" value="NZ_FQXN01000001.1"/>
</dbReference>
<keyword evidence="2 6" id="KW-0597">Phosphoprotein</keyword>
<keyword evidence="3 6" id="KW-0285">Flavoprotein</keyword>
<protein>
    <recommendedName>
        <fullName evidence="6">Ion-translocating oxidoreductase complex subunit G</fullName>
        <ecNumber evidence="6">7.-.-.-</ecNumber>
    </recommendedName>
    <alternativeName>
        <fullName evidence="6">Rnf electron transport complex subunit G</fullName>
    </alternativeName>
</protein>
<keyword evidence="5 6" id="KW-0249">Electron transport</keyword>
<evidence type="ECO:0000313" key="8">
    <source>
        <dbReference type="EMBL" id="SHH21958.1"/>
    </source>
</evidence>
<comment type="function">
    <text evidence="6">Part of a membrane-bound complex that couples electron transfer with translocation of ions across the membrane.</text>
</comment>
<sequence>MKEILKTGFTLMVFTLIAGLALGLIYQVTKGSIDNAELQNTLKAVKFVLSENGKLMVSKDLIEERINKTLKEKVKEVYKTDKATVLTPVLKFNTEKGLIYVLKAYGIGYGGKVITIASFIVNNCRIDLHAIKVIEYSQETPGLGAKIAEEEAQERFYPIPYEGLKNGVKVDKDAGKTNLKPEEAKKIGVVKISDVMTGATITPRAVANSIQAMFEYLKTEVKNNAQ</sequence>
<keyword evidence="6" id="KW-0472">Membrane</keyword>
<feature type="domain" description="FMN-binding" evidence="7">
    <location>
        <begin position="108"/>
        <end position="217"/>
    </location>
</feature>
<feature type="modified residue" description="FMN phosphoryl threonine" evidence="6">
    <location>
        <position position="200"/>
    </location>
</feature>
<comment type="subcellular location">
    <subcellularLocation>
        <location evidence="6">Cell membrane</location>
        <topology evidence="6">Single-pass membrane protein</topology>
    </subcellularLocation>
</comment>
<dbReference type="Pfam" id="PF04205">
    <property type="entry name" value="FMN_bind"/>
    <property type="match status" value="1"/>
</dbReference>
<dbReference type="GO" id="GO:0010181">
    <property type="term" value="F:FMN binding"/>
    <property type="evidence" value="ECO:0007669"/>
    <property type="project" value="InterPro"/>
</dbReference>
<keyword evidence="9" id="KW-1185">Reference proteome</keyword>
<dbReference type="PANTHER" id="PTHR36118:SF1">
    <property type="entry name" value="ION-TRANSLOCATING OXIDOREDUCTASE COMPLEX SUBUNIT G"/>
    <property type="match status" value="1"/>
</dbReference>
<evidence type="ECO:0000259" key="7">
    <source>
        <dbReference type="SMART" id="SM00900"/>
    </source>
</evidence>
<dbReference type="GO" id="GO:0009055">
    <property type="term" value="F:electron transfer activity"/>
    <property type="evidence" value="ECO:0007669"/>
    <property type="project" value="InterPro"/>
</dbReference>
<dbReference type="GO" id="GO:0022900">
    <property type="term" value="P:electron transport chain"/>
    <property type="evidence" value="ECO:0007669"/>
    <property type="project" value="UniProtKB-UniRule"/>
</dbReference>
<proteinExistence type="inferred from homology"/>
<name>A0A1M5R6Z8_9BACT</name>
<dbReference type="Proteomes" id="UP000242592">
    <property type="component" value="Unassembled WGS sequence"/>
</dbReference>
<dbReference type="STRING" id="1123380.SAMN02745199_0368"/>
<dbReference type="InterPro" id="IPR007329">
    <property type="entry name" value="FMN-bd"/>
</dbReference>
<reference evidence="9" key="1">
    <citation type="submission" date="2016-11" db="EMBL/GenBank/DDBJ databases">
        <authorList>
            <person name="Varghese N."/>
            <person name="Submissions S."/>
        </authorList>
    </citation>
    <scope>NUCLEOTIDE SEQUENCE [LARGE SCALE GENOMIC DNA]</scope>
    <source>
        <strain evidence="9">DSM 15807</strain>
    </source>
</reference>
<dbReference type="SMART" id="SM00900">
    <property type="entry name" value="FMN_bind"/>
    <property type="match status" value="1"/>
</dbReference>
<gene>
    <name evidence="6" type="primary">rnfG</name>
    <name evidence="8" type="ORF">SAMN02745199_0368</name>
</gene>
<comment type="cofactor">
    <cofactor evidence="6">
        <name>FMN</name>
        <dbReference type="ChEBI" id="CHEBI:58210"/>
    </cofactor>
</comment>
<accession>A0A1M5R6Z8</accession>
<keyword evidence="6" id="KW-1003">Cell membrane</keyword>
<evidence type="ECO:0000256" key="1">
    <source>
        <dbReference type="ARBA" id="ARBA00022448"/>
    </source>
</evidence>
<organism evidence="8 9">
    <name type="scientific">Thermosipho atlanticus DSM 15807</name>
    <dbReference type="NCBI Taxonomy" id="1123380"/>
    <lineage>
        <taxon>Bacteria</taxon>
        <taxon>Thermotogati</taxon>
        <taxon>Thermotogota</taxon>
        <taxon>Thermotogae</taxon>
        <taxon>Thermotogales</taxon>
        <taxon>Fervidobacteriaceae</taxon>
        <taxon>Thermosipho</taxon>
    </lineage>
</organism>
<keyword evidence="1 6" id="KW-0813">Transport</keyword>
<comment type="subunit">
    <text evidence="6">The complex is composed of six subunits: RnfA, RnfB, RnfC, RnfD, RnfE and RnfG.</text>
</comment>
<evidence type="ECO:0000256" key="5">
    <source>
        <dbReference type="ARBA" id="ARBA00022982"/>
    </source>
</evidence>
<comment type="similarity">
    <text evidence="6">Belongs to the RnfG family.</text>
</comment>
<dbReference type="InterPro" id="IPR010209">
    <property type="entry name" value="Ion_transpt_RnfG/RsxG"/>
</dbReference>
<dbReference type="GO" id="GO:0005886">
    <property type="term" value="C:plasma membrane"/>
    <property type="evidence" value="ECO:0007669"/>
    <property type="project" value="UniProtKB-SubCell"/>
</dbReference>
<keyword evidence="6" id="KW-0812">Transmembrane</keyword>
<evidence type="ECO:0000256" key="4">
    <source>
        <dbReference type="ARBA" id="ARBA00022643"/>
    </source>
</evidence>
<evidence type="ECO:0000256" key="6">
    <source>
        <dbReference type="HAMAP-Rule" id="MF_00479"/>
    </source>
</evidence>
<keyword evidence="6" id="KW-1278">Translocase</keyword>
<dbReference type="EC" id="7.-.-.-" evidence="6"/>
<keyword evidence="6" id="KW-1133">Transmembrane helix</keyword>
<evidence type="ECO:0000256" key="3">
    <source>
        <dbReference type="ARBA" id="ARBA00022630"/>
    </source>
</evidence>
<dbReference type="OrthoDB" id="45190at2"/>
<dbReference type="AlphaFoldDB" id="A0A1M5R6Z8"/>
<dbReference type="NCBIfam" id="TIGR01947">
    <property type="entry name" value="rnfG"/>
    <property type="match status" value="1"/>
</dbReference>
<dbReference type="EMBL" id="FQXN01000001">
    <property type="protein sequence ID" value="SHH21958.1"/>
    <property type="molecule type" value="Genomic_DNA"/>
</dbReference>